<name>A0A0A1F673_9BURK</name>
<evidence type="ECO:0008006" key="4">
    <source>
        <dbReference type="Google" id="ProtNLM"/>
    </source>
</evidence>
<keyword evidence="1" id="KW-0472">Membrane</keyword>
<dbReference type="RefSeq" id="WP_038486202.1">
    <property type="nucleotide sequence ID" value="NZ_CP009962.1"/>
</dbReference>
<evidence type="ECO:0000313" key="3">
    <source>
        <dbReference type="Proteomes" id="UP000030302"/>
    </source>
</evidence>
<reference evidence="3" key="1">
    <citation type="journal article" date="2014" name="Soil Biol. Biochem.">
        <title>Structure and function of bacterial communities in ageing soils: Insights from the Mendocino ecological staircase.</title>
        <authorList>
            <person name="Uroz S."/>
            <person name="Tech J.J."/>
            <person name="Sawaya N.A."/>
            <person name="Frey-Klett P."/>
            <person name="Leveau J.H.J."/>
        </authorList>
    </citation>
    <scope>NUCLEOTIDE SEQUENCE [LARGE SCALE GENOMIC DNA]</scope>
    <source>
        <strain evidence="3">Cal35</strain>
    </source>
</reference>
<dbReference type="KEGG" id="care:LT85_1040"/>
<dbReference type="Proteomes" id="UP000030302">
    <property type="component" value="Chromosome"/>
</dbReference>
<keyword evidence="3" id="KW-1185">Reference proteome</keyword>
<protein>
    <recommendedName>
        <fullName evidence="4">TMhelix containing protein</fullName>
    </recommendedName>
</protein>
<feature type="transmembrane region" description="Helical" evidence="1">
    <location>
        <begin position="117"/>
        <end position="140"/>
    </location>
</feature>
<dbReference type="OrthoDB" id="9098935at2"/>
<dbReference type="EMBL" id="CP009962">
    <property type="protein sequence ID" value="AIY40198.1"/>
    <property type="molecule type" value="Genomic_DNA"/>
</dbReference>
<dbReference type="STRING" id="279058.LT85_1040"/>
<keyword evidence="1" id="KW-0812">Transmembrane</keyword>
<sequence>MDWSSALGVVEKLAPMIATGVGGPLAGGAMAALESVFNLTPAADVTADTRQSQLAAAISGATPDQLLAMTQANQNYQLQMATVGFKDKEALAALAQQQTLAYVSDTQDARKYTSNKVFWLGIAVLTTFAVVMVMALVGCYEVLTGGITIKDVAVVAAVAGLIGSVVGYVAANAQQVIGYFFGSSAGSESKTTAMADSLKNAISAQK</sequence>
<keyword evidence="1" id="KW-1133">Transmembrane helix</keyword>
<dbReference type="HOGENOM" id="CLU_1292410_0_0_4"/>
<organism evidence="2 3">
    <name type="scientific">Collimonas arenae</name>
    <dbReference type="NCBI Taxonomy" id="279058"/>
    <lineage>
        <taxon>Bacteria</taxon>
        <taxon>Pseudomonadati</taxon>
        <taxon>Pseudomonadota</taxon>
        <taxon>Betaproteobacteria</taxon>
        <taxon>Burkholderiales</taxon>
        <taxon>Oxalobacteraceae</taxon>
        <taxon>Collimonas</taxon>
    </lineage>
</organism>
<gene>
    <name evidence="2" type="ORF">LT85_1040</name>
</gene>
<dbReference type="AlphaFoldDB" id="A0A0A1F673"/>
<proteinExistence type="predicted"/>
<evidence type="ECO:0000256" key="1">
    <source>
        <dbReference type="SAM" id="Phobius"/>
    </source>
</evidence>
<evidence type="ECO:0000313" key="2">
    <source>
        <dbReference type="EMBL" id="AIY40198.1"/>
    </source>
</evidence>
<accession>A0A0A1F673</accession>
<feature type="transmembrane region" description="Helical" evidence="1">
    <location>
        <begin position="152"/>
        <end position="171"/>
    </location>
</feature>